<dbReference type="Gene3D" id="3.30.2010.10">
    <property type="entry name" value="Metalloproteases ('zincins'), catalytic domain"/>
    <property type="match status" value="1"/>
</dbReference>
<dbReference type="PANTHER" id="PTHR30399">
    <property type="entry name" value="UNCHARACTERIZED PROTEIN YGJP"/>
    <property type="match status" value="1"/>
</dbReference>
<dbReference type="AlphaFoldDB" id="A0A7W8Y9N7"/>
<gene>
    <name evidence="3" type="ORF">BKA12_000300</name>
</gene>
<dbReference type="PANTHER" id="PTHR30399:SF1">
    <property type="entry name" value="UTP PYROPHOSPHATASE"/>
    <property type="match status" value="1"/>
</dbReference>
<organism evidence="3 4">
    <name type="scientific">Neomicrococcus lactis</name>
    <dbReference type="NCBI Taxonomy" id="732241"/>
    <lineage>
        <taxon>Bacteria</taxon>
        <taxon>Bacillati</taxon>
        <taxon>Actinomycetota</taxon>
        <taxon>Actinomycetes</taxon>
        <taxon>Micrococcales</taxon>
        <taxon>Micrococcaceae</taxon>
        <taxon>Neomicrococcus</taxon>
    </lineage>
</organism>
<dbReference type="Proteomes" id="UP000523863">
    <property type="component" value="Unassembled WGS sequence"/>
</dbReference>
<feature type="region of interest" description="Disordered" evidence="1">
    <location>
        <begin position="188"/>
        <end position="207"/>
    </location>
</feature>
<dbReference type="EMBL" id="JACHBL010000001">
    <property type="protein sequence ID" value="MBB5597220.1"/>
    <property type="molecule type" value="Genomic_DNA"/>
</dbReference>
<keyword evidence="4" id="KW-1185">Reference proteome</keyword>
<evidence type="ECO:0000313" key="3">
    <source>
        <dbReference type="EMBL" id="MBB5597220.1"/>
    </source>
</evidence>
<accession>A0A7W8Y9N7</accession>
<sequence length="245" mass="27588">MSAKETTMHLATETGVPIKVIKSSRRTRSSQGRWVNDHIEIRVPAYMSHEAIVTVAHSLANKVLQKRDVKYGPQGHEDLAERADRLSRAYFNHQVRPKSVRWVTNQGRRWGSANYSKQTINLSHRLWGMPDWVIDAVLVHELAHLIAPDGHGPAFKARIARYPRTSEADIFLLGFSHGRAFAEREAQLGGNHRPGDPNANDFPGNDLGQMAGLFDDDERDDGLDIEDVEATQGSFDDDFGRLRML</sequence>
<dbReference type="InterPro" id="IPR002725">
    <property type="entry name" value="YgjP-like_metallopeptidase"/>
</dbReference>
<comment type="caution">
    <text evidence="3">The sequence shown here is derived from an EMBL/GenBank/DDBJ whole genome shotgun (WGS) entry which is preliminary data.</text>
</comment>
<dbReference type="InterPro" id="IPR053136">
    <property type="entry name" value="UTP_pyrophosphatase-like"/>
</dbReference>
<evidence type="ECO:0000259" key="2">
    <source>
        <dbReference type="Pfam" id="PF01863"/>
    </source>
</evidence>
<reference evidence="3 4" key="1">
    <citation type="submission" date="2020-08" db="EMBL/GenBank/DDBJ databases">
        <title>Sequencing the genomes of 1000 actinobacteria strains.</title>
        <authorList>
            <person name="Klenk H.-P."/>
        </authorList>
    </citation>
    <scope>NUCLEOTIDE SEQUENCE [LARGE SCALE GENOMIC DNA]</scope>
    <source>
        <strain evidence="3 4">DSM 23694</strain>
    </source>
</reference>
<feature type="domain" description="YgjP-like metallopeptidase" evidence="2">
    <location>
        <begin position="55"/>
        <end position="162"/>
    </location>
</feature>
<name>A0A7W8Y9N7_9MICC</name>
<proteinExistence type="predicted"/>
<evidence type="ECO:0000256" key="1">
    <source>
        <dbReference type="SAM" id="MobiDB-lite"/>
    </source>
</evidence>
<dbReference type="CDD" id="cd07344">
    <property type="entry name" value="M48_yhfN_like"/>
    <property type="match status" value="1"/>
</dbReference>
<evidence type="ECO:0000313" key="4">
    <source>
        <dbReference type="Proteomes" id="UP000523863"/>
    </source>
</evidence>
<dbReference type="Pfam" id="PF01863">
    <property type="entry name" value="YgjP-like"/>
    <property type="match status" value="1"/>
</dbReference>
<protein>
    <recommendedName>
        <fullName evidence="2">YgjP-like metallopeptidase domain-containing protein</fullName>
    </recommendedName>
</protein>
<dbReference type="RefSeq" id="WP_221228033.1">
    <property type="nucleotide sequence ID" value="NZ_JACHBL010000001.1"/>
</dbReference>